<reference evidence="2" key="4">
    <citation type="submission" date="2019-03" db="UniProtKB">
        <authorList>
            <consortium name="EnsemblPlants"/>
        </authorList>
    </citation>
    <scope>IDENTIFICATION</scope>
</reference>
<name>A0A453MUI6_AEGTS</name>
<reference evidence="2" key="3">
    <citation type="journal article" date="2017" name="Nature">
        <title>Genome sequence of the progenitor of the wheat D genome Aegilops tauschii.</title>
        <authorList>
            <person name="Luo M.C."/>
            <person name="Gu Y.Q."/>
            <person name="Puiu D."/>
            <person name="Wang H."/>
            <person name="Twardziok S.O."/>
            <person name="Deal K.R."/>
            <person name="Huo N."/>
            <person name="Zhu T."/>
            <person name="Wang L."/>
            <person name="Wang Y."/>
            <person name="McGuire P.E."/>
            <person name="Liu S."/>
            <person name="Long H."/>
            <person name="Ramasamy R.K."/>
            <person name="Rodriguez J.C."/>
            <person name="Van S.L."/>
            <person name="Yuan L."/>
            <person name="Wang Z."/>
            <person name="Xia Z."/>
            <person name="Xiao L."/>
            <person name="Anderson O.D."/>
            <person name="Ouyang S."/>
            <person name="Liang Y."/>
            <person name="Zimin A.V."/>
            <person name="Pertea G."/>
            <person name="Qi P."/>
            <person name="Bennetzen J.L."/>
            <person name="Dai X."/>
            <person name="Dawson M.W."/>
            <person name="Muller H.G."/>
            <person name="Kugler K."/>
            <person name="Rivarola-Duarte L."/>
            <person name="Spannagl M."/>
            <person name="Mayer K.F.X."/>
            <person name="Lu F.H."/>
            <person name="Bevan M.W."/>
            <person name="Leroy P."/>
            <person name="Li P."/>
            <person name="You F.M."/>
            <person name="Sun Q."/>
            <person name="Liu Z."/>
            <person name="Lyons E."/>
            <person name="Wicker T."/>
            <person name="Salzberg S.L."/>
            <person name="Devos K.M."/>
            <person name="Dvorak J."/>
        </authorList>
    </citation>
    <scope>NUCLEOTIDE SEQUENCE [LARGE SCALE GENOMIC DNA]</scope>
    <source>
        <strain evidence="2">cv. AL8/78</strain>
    </source>
</reference>
<sequence>IPTPHPSLRWRPPSPHPLSSQWPTSPSLQRPSIPNPLIAPPNLPRPCRLPLPLPLLSPRAATRSQILTLISCCRLIRASNLRNHLLCDSVCSPTMFSEIPCATTTMLCKIPALPNAQYLSCAVSIQILHMSPC</sequence>
<accession>A0A453MUI6</accession>
<reference evidence="3" key="2">
    <citation type="journal article" date="2017" name="Nat. Plants">
        <title>The Aegilops tauschii genome reveals multiple impacts of transposons.</title>
        <authorList>
            <person name="Zhao G."/>
            <person name="Zou C."/>
            <person name="Li K."/>
            <person name="Wang K."/>
            <person name="Li T."/>
            <person name="Gao L."/>
            <person name="Zhang X."/>
            <person name="Wang H."/>
            <person name="Yang Z."/>
            <person name="Liu X."/>
            <person name="Jiang W."/>
            <person name="Mao L."/>
            <person name="Kong X."/>
            <person name="Jiao Y."/>
            <person name="Jia J."/>
        </authorList>
    </citation>
    <scope>NUCLEOTIDE SEQUENCE [LARGE SCALE GENOMIC DNA]</scope>
    <source>
        <strain evidence="3">cv. AL8/78</strain>
    </source>
</reference>
<feature type="compositionally biased region" description="Polar residues" evidence="1">
    <location>
        <begin position="17"/>
        <end position="29"/>
    </location>
</feature>
<organism evidence="2 3">
    <name type="scientific">Aegilops tauschii subsp. strangulata</name>
    <name type="common">Goatgrass</name>
    <dbReference type="NCBI Taxonomy" id="200361"/>
    <lineage>
        <taxon>Eukaryota</taxon>
        <taxon>Viridiplantae</taxon>
        <taxon>Streptophyta</taxon>
        <taxon>Embryophyta</taxon>
        <taxon>Tracheophyta</taxon>
        <taxon>Spermatophyta</taxon>
        <taxon>Magnoliopsida</taxon>
        <taxon>Liliopsida</taxon>
        <taxon>Poales</taxon>
        <taxon>Poaceae</taxon>
        <taxon>BOP clade</taxon>
        <taxon>Pooideae</taxon>
        <taxon>Triticodae</taxon>
        <taxon>Triticeae</taxon>
        <taxon>Triticinae</taxon>
        <taxon>Aegilops</taxon>
    </lineage>
</organism>
<dbReference type="Proteomes" id="UP000015105">
    <property type="component" value="Chromosome 6D"/>
</dbReference>
<reference evidence="3" key="1">
    <citation type="journal article" date="2014" name="Science">
        <title>Ancient hybridizations among the ancestral genomes of bread wheat.</title>
        <authorList>
            <consortium name="International Wheat Genome Sequencing Consortium,"/>
            <person name="Marcussen T."/>
            <person name="Sandve S.R."/>
            <person name="Heier L."/>
            <person name="Spannagl M."/>
            <person name="Pfeifer M."/>
            <person name="Jakobsen K.S."/>
            <person name="Wulff B.B."/>
            <person name="Steuernagel B."/>
            <person name="Mayer K.F."/>
            <person name="Olsen O.A."/>
        </authorList>
    </citation>
    <scope>NUCLEOTIDE SEQUENCE [LARGE SCALE GENOMIC DNA]</scope>
    <source>
        <strain evidence="3">cv. AL8/78</strain>
    </source>
</reference>
<protein>
    <submittedName>
        <fullName evidence="2">Uncharacterized protein</fullName>
    </submittedName>
</protein>
<proteinExistence type="predicted"/>
<feature type="region of interest" description="Disordered" evidence="1">
    <location>
        <begin position="1"/>
        <end position="39"/>
    </location>
</feature>
<evidence type="ECO:0000313" key="2">
    <source>
        <dbReference type="EnsemblPlants" id="AET6Gv20086300.1"/>
    </source>
</evidence>
<dbReference type="EnsemblPlants" id="AET6Gv20086300.1">
    <property type="protein sequence ID" value="AET6Gv20086300.1"/>
    <property type="gene ID" value="AET6Gv20086300"/>
</dbReference>
<reference evidence="2" key="5">
    <citation type="journal article" date="2021" name="G3 (Bethesda)">
        <title>Aegilops tauschii genome assembly Aet v5.0 features greater sequence contiguity and improved annotation.</title>
        <authorList>
            <person name="Wang L."/>
            <person name="Zhu T."/>
            <person name="Rodriguez J.C."/>
            <person name="Deal K.R."/>
            <person name="Dubcovsky J."/>
            <person name="McGuire P.E."/>
            <person name="Lux T."/>
            <person name="Spannagl M."/>
            <person name="Mayer K.F.X."/>
            <person name="Baldrich P."/>
            <person name="Meyers B.C."/>
            <person name="Huo N."/>
            <person name="Gu Y.Q."/>
            <person name="Zhou H."/>
            <person name="Devos K.M."/>
            <person name="Bennetzen J.L."/>
            <person name="Unver T."/>
            <person name="Budak H."/>
            <person name="Gulick P.J."/>
            <person name="Galiba G."/>
            <person name="Kalapos B."/>
            <person name="Nelson D.R."/>
            <person name="Li P."/>
            <person name="You F.M."/>
            <person name="Luo M.C."/>
            <person name="Dvorak J."/>
        </authorList>
    </citation>
    <scope>NUCLEOTIDE SEQUENCE [LARGE SCALE GENOMIC DNA]</scope>
    <source>
        <strain evidence="2">cv. AL8/78</strain>
    </source>
</reference>
<dbReference type="AlphaFoldDB" id="A0A453MUI6"/>
<evidence type="ECO:0000256" key="1">
    <source>
        <dbReference type="SAM" id="MobiDB-lite"/>
    </source>
</evidence>
<dbReference type="Gramene" id="AET6Gv20086300.1">
    <property type="protein sequence ID" value="AET6Gv20086300.1"/>
    <property type="gene ID" value="AET6Gv20086300"/>
</dbReference>
<evidence type="ECO:0000313" key="3">
    <source>
        <dbReference type="Proteomes" id="UP000015105"/>
    </source>
</evidence>
<keyword evidence="3" id="KW-1185">Reference proteome</keyword>